<protein>
    <submittedName>
        <fullName evidence="2">Uncharacterized protein</fullName>
    </submittedName>
</protein>
<evidence type="ECO:0000256" key="1">
    <source>
        <dbReference type="SAM" id="Phobius"/>
    </source>
</evidence>
<evidence type="ECO:0000313" key="2">
    <source>
        <dbReference type="EMBL" id="KER38178.1"/>
    </source>
</evidence>
<dbReference type="RefSeq" id="WP_020820423.1">
    <property type="nucleotide sequence ID" value="NZ_JANF02000004.1"/>
</dbReference>
<name>A0A8E0WVD3_9SPHN</name>
<evidence type="ECO:0000313" key="3">
    <source>
        <dbReference type="Proteomes" id="UP000028135"/>
    </source>
</evidence>
<feature type="transmembrane region" description="Helical" evidence="1">
    <location>
        <begin position="48"/>
        <end position="68"/>
    </location>
</feature>
<organism evidence="2 3">
    <name type="scientific">Sphingobium indicum F2</name>
    <dbReference type="NCBI Taxonomy" id="1450518"/>
    <lineage>
        <taxon>Bacteria</taxon>
        <taxon>Pseudomonadati</taxon>
        <taxon>Pseudomonadota</taxon>
        <taxon>Alphaproteobacteria</taxon>
        <taxon>Sphingomonadales</taxon>
        <taxon>Sphingomonadaceae</taxon>
        <taxon>Sphingobium</taxon>
    </lineage>
</organism>
<dbReference type="Proteomes" id="UP000028135">
    <property type="component" value="Unassembled WGS sequence"/>
</dbReference>
<proteinExistence type="predicted"/>
<comment type="caution">
    <text evidence="2">The sequence shown here is derived from an EMBL/GenBank/DDBJ whole genome shotgun (WGS) entry which is preliminary data.</text>
</comment>
<sequence length="69" mass="7737">MRYVKFDQTTYNQTKDLPGGPVLGVVEEQIHDIDIFCDKNGKPTRGGMIGYALAYLLMAGFIASLFFFL</sequence>
<keyword evidence="1" id="KW-1133">Transmembrane helix</keyword>
<gene>
    <name evidence="2" type="ORF">AL00_02290</name>
</gene>
<dbReference type="AlphaFoldDB" id="A0A8E0WVD3"/>
<keyword evidence="1" id="KW-0812">Transmembrane</keyword>
<accession>A0A8E0WVD3</accession>
<keyword evidence="1" id="KW-0472">Membrane</keyword>
<reference evidence="2 3" key="1">
    <citation type="submission" date="2014-05" db="EMBL/GenBank/DDBJ databases">
        <title>Genome Announcement of Sphingobium lucknowense F2.</title>
        <authorList>
            <person name="Lal R."/>
            <person name="Negi V."/>
            <person name="Lata P."/>
            <person name="Sangwan N."/>
            <person name="Gupta S.K."/>
            <person name="Rao D.L.N."/>
            <person name="Das S."/>
        </authorList>
    </citation>
    <scope>NUCLEOTIDE SEQUENCE [LARGE SCALE GENOMIC DNA]</scope>
    <source>
        <strain evidence="2 3">F2</strain>
    </source>
</reference>
<dbReference type="EMBL" id="JANF02000004">
    <property type="protein sequence ID" value="KER38178.1"/>
    <property type="molecule type" value="Genomic_DNA"/>
</dbReference>